<dbReference type="AlphaFoldDB" id="A0A4Z2GAN5"/>
<accession>A0A4Z2GAN5</accession>
<evidence type="ECO:0000313" key="2">
    <source>
        <dbReference type="Proteomes" id="UP000314294"/>
    </source>
</evidence>
<dbReference type="Proteomes" id="UP000314294">
    <property type="component" value="Unassembled WGS sequence"/>
</dbReference>
<comment type="caution">
    <text evidence="1">The sequence shown here is derived from an EMBL/GenBank/DDBJ whole genome shotgun (WGS) entry which is preliminary data.</text>
</comment>
<gene>
    <name evidence="1" type="ORF">EYF80_040149</name>
</gene>
<evidence type="ECO:0000313" key="1">
    <source>
        <dbReference type="EMBL" id="TNN49642.1"/>
    </source>
</evidence>
<proteinExistence type="predicted"/>
<name>A0A4Z2GAN5_9TELE</name>
<dbReference type="EMBL" id="SRLO01000647">
    <property type="protein sequence ID" value="TNN49642.1"/>
    <property type="molecule type" value="Genomic_DNA"/>
</dbReference>
<organism evidence="1 2">
    <name type="scientific">Liparis tanakae</name>
    <name type="common">Tanaka's snailfish</name>
    <dbReference type="NCBI Taxonomy" id="230148"/>
    <lineage>
        <taxon>Eukaryota</taxon>
        <taxon>Metazoa</taxon>
        <taxon>Chordata</taxon>
        <taxon>Craniata</taxon>
        <taxon>Vertebrata</taxon>
        <taxon>Euteleostomi</taxon>
        <taxon>Actinopterygii</taxon>
        <taxon>Neopterygii</taxon>
        <taxon>Teleostei</taxon>
        <taxon>Neoteleostei</taxon>
        <taxon>Acanthomorphata</taxon>
        <taxon>Eupercaria</taxon>
        <taxon>Perciformes</taxon>
        <taxon>Cottioidei</taxon>
        <taxon>Cottales</taxon>
        <taxon>Liparidae</taxon>
        <taxon>Liparis</taxon>
    </lineage>
</organism>
<sequence length="74" mass="8457">MRKVTLGLCSPAPCWRRPGDALQGSKELLAFEWRLPTPTLQSAARGFTETLQPERLHRRTPRPRGALQRTTYLL</sequence>
<reference evidence="1 2" key="1">
    <citation type="submission" date="2019-03" db="EMBL/GenBank/DDBJ databases">
        <title>First draft genome of Liparis tanakae, snailfish: a comprehensive survey of snailfish specific genes.</title>
        <authorList>
            <person name="Kim W."/>
            <person name="Song I."/>
            <person name="Jeong J.-H."/>
            <person name="Kim D."/>
            <person name="Kim S."/>
            <person name="Ryu S."/>
            <person name="Song J.Y."/>
            <person name="Lee S.K."/>
        </authorList>
    </citation>
    <scope>NUCLEOTIDE SEQUENCE [LARGE SCALE GENOMIC DNA]</scope>
    <source>
        <tissue evidence="1">Muscle</tissue>
    </source>
</reference>
<keyword evidence="2" id="KW-1185">Reference proteome</keyword>
<protein>
    <submittedName>
        <fullName evidence="1">Uncharacterized protein</fullName>
    </submittedName>
</protein>